<evidence type="ECO:0000313" key="2">
    <source>
        <dbReference type="Proteomes" id="UP001196413"/>
    </source>
</evidence>
<organism evidence="1 2">
    <name type="scientific">Parelaphostrongylus tenuis</name>
    <name type="common">Meningeal worm</name>
    <dbReference type="NCBI Taxonomy" id="148309"/>
    <lineage>
        <taxon>Eukaryota</taxon>
        <taxon>Metazoa</taxon>
        <taxon>Ecdysozoa</taxon>
        <taxon>Nematoda</taxon>
        <taxon>Chromadorea</taxon>
        <taxon>Rhabditida</taxon>
        <taxon>Rhabditina</taxon>
        <taxon>Rhabditomorpha</taxon>
        <taxon>Strongyloidea</taxon>
        <taxon>Metastrongylidae</taxon>
        <taxon>Parelaphostrongylus</taxon>
    </lineage>
</organism>
<reference evidence="1" key="1">
    <citation type="submission" date="2021-06" db="EMBL/GenBank/DDBJ databases">
        <title>Parelaphostrongylus tenuis whole genome reference sequence.</title>
        <authorList>
            <person name="Garwood T.J."/>
            <person name="Larsen P.A."/>
            <person name="Fountain-Jones N.M."/>
            <person name="Garbe J.R."/>
            <person name="Macchietto M.G."/>
            <person name="Kania S.A."/>
            <person name="Gerhold R.W."/>
            <person name="Richards J.E."/>
            <person name="Wolf T.M."/>
        </authorList>
    </citation>
    <scope>NUCLEOTIDE SEQUENCE</scope>
    <source>
        <strain evidence="1">MNPRO001-30</strain>
        <tissue evidence="1">Meninges</tissue>
    </source>
</reference>
<keyword evidence="2" id="KW-1185">Reference proteome</keyword>
<dbReference type="Proteomes" id="UP001196413">
    <property type="component" value="Unassembled WGS sequence"/>
</dbReference>
<accession>A0AAD5R4G4</accession>
<gene>
    <name evidence="1" type="ORF">KIN20_030665</name>
</gene>
<sequence length="108" mass="13067">MVTAVKIMQLKRRIAHTCEVTDCIYRAHNYEVFKIHINYERVPWKRFQLNYDRNLVHKHQLNSKLRLYFTYGEHTLHWYVDGCLIIGIKPSRFDCHSIPEPGDYEQCI</sequence>
<protein>
    <submittedName>
        <fullName evidence="1">Uncharacterized protein</fullName>
    </submittedName>
</protein>
<name>A0AAD5R4G4_PARTN</name>
<comment type="caution">
    <text evidence="1">The sequence shown here is derived from an EMBL/GenBank/DDBJ whole genome shotgun (WGS) entry which is preliminary data.</text>
</comment>
<dbReference type="EMBL" id="JAHQIW010006470">
    <property type="protein sequence ID" value="KAJ1369251.1"/>
    <property type="molecule type" value="Genomic_DNA"/>
</dbReference>
<proteinExistence type="predicted"/>
<dbReference type="AlphaFoldDB" id="A0AAD5R4G4"/>
<evidence type="ECO:0000313" key="1">
    <source>
        <dbReference type="EMBL" id="KAJ1369251.1"/>
    </source>
</evidence>